<proteinExistence type="predicted"/>
<protein>
    <submittedName>
        <fullName evidence="1">Uncharacterized protein</fullName>
    </submittedName>
</protein>
<keyword evidence="2" id="KW-1185">Reference proteome</keyword>
<evidence type="ECO:0000313" key="2">
    <source>
        <dbReference type="Proteomes" id="UP000652761"/>
    </source>
</evidence>
<comment type="caution">
    <text evidence="1">The sequence shown here is derived from an EMBL/GenBank/DDBJ whole genome shotgun (WGS) entry which is preliminary data.</text>
</comment>
<sequence length="334" mass="37432">MLVFVSCVPRCCFRFVLTPLVLRESCLARPWLWVVVFTLFRCFVVLCGVRCRTVVVPVCTPCVASSVSCERERLYRSESRVAFLHVLRLSSKVECELQESVTAVAGCACHKRGCWFARAAVKFFVGLRVRVGVSRRLREPACGVAFTGARLLPVDPVEGSCLVGCPLVVGVCPYLMSPLLLGYVLCWLCYVWPCVPVRRWALCSAQSASLLELSRCFVCRVAPLVERCDTCLWLLPTLCWLVVNSGEVLPKFFSVGSGGGEVLPRTVLFSFFVVAALPSGLRCVSRCCFRFVLTPLVLRESCLARPWLWVVVFTLFRCFVVLCGRRFPLYCFVE</sequence>
<evidence type="ECO:0000313" key="1">
    <source>
        <dbReference type="EMBL" id="MQL97880.1"/>
    </source>
</evidence>
<gene>
    <name evidence="1" type="ORF">Taro_030579</name>
</gene>
<name>A0A843VWJ0_COLES</name>
<dbReference type="AlphaFoldDB" id="A0A843VWJ0"/>
<accession>A0A843VWJ0</accession>
<dbReference type="Proteomes" id="UP000652761">
    <property type="component" value="Unassembled WGS sequence"/>
</dbReference>
<organism evidence="1 2">
    <name type="scientific">Colocasia esculenta</name>
    <name type="common">Wild taro</name>
    <name type="synonym">Arum esculentum</name>
    <dbReference type="NCBI Taxonomy" id="4460"/>
    <lineage>
        <taxon>Eukaryota</taxon>
        <taxon>Viridiplantae</taxon>
        <taxon>Streptophyta</taxon>
        <taxon>Embryophyta</taxon>
        <taxon>Tracheophyta</taxon>
        <taxon>Spermatophyta</taxon>
        <taxon>Magnoliopsida</taxon>
        <taxon>Liliopsida</taxon>
        <taxon>Araceae</taxon>
        <taxon>Aroideae</taxon>
        <taxon>Colocasieae</taxon>
        <taxon>Colocasia</taxon>
    </lineage>
</organism>
<dbReference type="EMBL" id="NMUH01002113">
    <property type="protein sequence ID" value="MQL97880.1"/>
    <property type="molecule type" value="Genomic_DNA"/>
</dbReference>
<reference evidence="1" key="1">
    <citation type="submission" date="2017-07" db="EMBL/GenBank/DDBJ databases">
        <title>Taro Niue Genome Assembly and Annotation.</title>
        <authorList>
            <person name="Atibalentja N."/>
            <person name="Keating K."/>
            <person name="Fields C.J."/>
        </authorList>
    </citation>
    <scope>NUCLEOTIDE SEQUENCE</scope>
    <source>
        <strain evidence="1">Niue_2</strain>
        <tissue evidence="1">Leaf</tissue>
    </source>
</reference>